<organism evidence="2 3">
    <name type="scientific">Vibrio thalassae</name>
    <dbReference type="NCBI Taxonomy" id="1243014"/>
    <lineage>
        <taxon>Bacteria</taxon>
        <taxon>Pseudomonadati</taxon>
        <taxon>Pseudomonadota</taxon>
        <taxon>Gammaproteobacteria</taxon>
        <taxon>Vibrionales</taxon>
        <taxon>Vibrionaceae</taxon>
        <taxon>Vibrio</taxon>
    </lineage>
</organism>
<accession>A0A240EGX3</accession>
<dbReference type="AlphaFoldDB" id="A0A240EGX3"/>
<keyword evidence="1" id="KW-1133">Transmembrane helix</keyword>
<evidence type="ECO:0000256" key="1">
    <source>
        <dbReference type="SAM" id="Phobius"/>
    </source>
</evidence>
<feature type="transmembrane region" description="Helical" evidence="1">
    <location>
        <begin position="12"/>
        <end position="32"/>
    </location>
</feature>
<sequence>MDTRRTWNIPKVVVFVVHNAFAIAFTVILWQWGLSQLALTGVLFALLMMVLTVAVWLPVIGSIVIAFIAFTHVPALQFNGELLAFLPTVIMVLIGAMYPNRLTD</sequence>
<reference evidence="3" key="1">
    <citation type="submission" date="2016-06" db="EMBL/GenBank/DDBJ databases">
        <authorList>
            <person name="Rodrigo-Torres L."/>
            <person name="Arahal R.D."/>
            <person name="Lucena T."/>
        </authorList>
    </citation>
    <scope>NUCLEOTIDE SEQUENCE [LARGE SCALE GENOMIC DNA]</scope>
    <source>
        <strain evidence="3">CECT8203</strain>
    </source>
</reference>
<evidence type="ECO:0000313" key="3">
    <source>
        <dbReference type="Proteomes" id="UP000219336"/>
    </source>
</evidence>
<feature type="transmembrane region" description="Helical" evidence="1">
    <location>
        <begin position="44"/>
        <end position="70"/>
    </location>
</feature>
<dbReference type="EMBL" id="OANU01000015">
    <property type="protein sequence ID" value="SNX47914.1"/>
    <property type="molecule type" value="Genomic_DNA"/>
</dbReference>
<dbReference type="RefSeq" id="WP_096993139.1">
    <property type="nucleotide sequence ID" value="NZ_JBHSII010000006.1"/>
</dbReference>
<feature type="transmembrane region" description="Helical" evidence="1">
    <location>
        <begin position="82"/>
        <end position="99"/>
    </location>
</feature>
<evidence type="ECO:0000313" key="2">
    <source>
        <dbReference type="EMBL" id="SNX47914.1"/>
    </source>
</evidence>
<gene>
    <name evidence="2" type="ORF">VTH8203_01529</name>
</gene>
<keyword evidence="1" id="KW-0812">Transmembrane</keyword>
<protein>
    <submittedName>
        <fullName evidence="2">Uncharacterized protein</fullName>
    </submittedName>
</protein>
<proteinExistence type="predicted"/>
<dbReference type="Proteomes" id="UP000219336">
    <property type="component" value="Unassembled WGS sequence"/>
</dbReference>
<name>A0A240EGX3_9VIBR</name>
<keyword evidence="3" id="KW-1185">Reference proteome</keyword>
<keyword evidence="1" id="KW-0472">Membrane</keyword>